<name>A0A218X7Z2_PUNGR</name>
<dbReference type="NCBIfam" id="TIGR00214">
    <property type="entry name" value="lipB"/>
    <property type="match status" value="1"/>
</dbReference>
<evidence type="ECO:0000259" key="7">
    <source>
        <dbReference type="PROSITE" id="PS51733"/>
    </source>
</evidence>
<dbReference type="Gene3D" id="3.30.930.10">
    <property type="entry name" value="Bira Bifunctional Protein, Domain 2"/>
    <property type="match status" value="1"/>
</dbReference>
<dbReference type="PANTHER" id="PTHR10993:SF7">
    <property type="entry name" value="LIPOYLTRANSFERASE 2, MITOCHONDRIAL-RELATED"/>
    <property type="match status" value="1"/>
</dbReference>
<accession>A0A218X7Z2</accession>
<evidence type="ECO:0000313" key="8">
    <source>
        <dbReference type="EMBL" id="OWM80786.1"/>
    </source>
</evidence>
<keyword evidence="5" id="KW-0012">Acyltransferase</keyword>
<evidence type="ECO:0000256" key="4">
    <source>
        <dbReference type="ARBA" id="ARBA00022679"/>
    </source>
</evidence>
<proteinExistence type="inferred from homology"/>
<evidence type="ECO:0000256" key="3">
    <source>
        <dbReference type="ARBA" id="ARBA00012334"/>
    </source>
</evidence>
<reference evidence="9" key="1">
    <citation type="journal article" date="2017" name="Plant J.">
        <title>The pomegranate (Punica granatum L.) genome and the genomics of punicalagin biosynthesis.</title>
        <authorList>
            <person name="Qin G."/>
            <person name="Xu C."/>
            <person name="Ming R."/>
            <person name="Tang H."/>
            <person name="Guyot R."/>
            <person name="Kramer E.M."/>
            <person name="Hu Y."/>
            <person name="Yi X."/>
            <person name="Qi Y."/>
            <person name="Xu X."/>
            <person name="Gao Z."/>
            <person name="Pan H."/>
            <person name="Jian J."/>
            <person name="Tian Y."/>
            <person name="Yue Z."/>
            <person name="Xu Y."/>
        </authorList>
    </citation>
    <scope>NUCLEOTIDE SEQUENCE [LARGE SCALE GENOMIC DNA]</scope>
    <source>
        <strain evidence="9">cv. Dabenzi</strain>
    </source>
</reference>
<evidence type="ECO:0000256" key="2">
    <source>
        <dbReference type="ARBA" id="ARBA00007907"/>
    </source>
</evidence>
<comment type="caution">
    <text evidence="8">The sequence shown here is derived from an EMBL/GenBank/DDBJ whole genome shotgun (WGS) entry which is preliminary data.</text>
</comment>
<sequence>MALLAFISASSGLRNLVAVIWGVSNGTKNGAHGDDDDDLGIMDIDDDDDGKAGKIFFFFLRQRLEYEYGQFPGSKFIAWYRCECFDLHNELVTYEEAWAWQKDIVREKKALAENDQDCPDTMTALQHHPVYTLGMGNSEELLRFDPKAAPCYVYLTQRVGELVMYPIINLRNHKMDLHWYLRSLEDVVNRTLLSTFSIRASRHEGFTGVWVGDQKLAAIGIRVSSWITYHGLALNVTTDLTHFQRIVPCGIQD</sequence>
<dbReference type="SUPFAM" id="SSF55681">
    <property type="entry name" value="Class II aaRS and biotin synthetases"/>
    <property type="match status" value="1"/>
</dbReference>
<dbReference type="GO" id="GO:0009249">
    <property type="term" value="P:protein lipoylation"/>
    <property type="evidence" value="ECO:0007669"/>
    <property type="project" value="InterPro"/>
</dbReference>
<organism evidence="8 9">
    <name type="scientific">Punica granatum</name>
    <name type="common">Pomegranate</name>
    <dbReference type="NCBI Taxonomy" id="22663"/>
    <lineage>
        <taxon>Eukaryota</taxon>
        <taxon>Viridiplantae</taxon>
        <taxon>Streptophyta</taxon>
        <taxon>Embryophyta</taxon>
        <taxon>Tracheophyta</taxon>
        <taxon>Spermatophyta</taxon>
        <taxon>Magnoliopsida</taxon>
        <taxon>eudicotyledons</taxon>
        <taxon>Gunneridae</taxon>
        <taxon>Pentapetalae</taxon>
        <taxon>rosids</taxon>
        <taxon>malvids</taxon>
        <taxon>Myrtales</taxon>
        <taxon>Lythraceae</taxon>
        <taxon>Punica</taxon>
    </lineage>
</organism>
<evidence type="ECO:0000256" key="5">
    <source>
        <dbReference type="ARBA" id="ARBA00023315"/>
    </source>
</evidence>
<evidence type="ECO:0000256" key="6">
    <source>
        <dbReference type="SAM" id="SignalP"/>
    </source>
</evidence>
<comment type="similarity">
    <text evidence="2">Belongs to the LipB family.</text>
</comment>
<dbReference type="EC" id="2.3.1.181" evidence="3"/>
<feature type="signal peptide" evidence="6">
    <location>
        <begin position="1"/>
        <end position="18"/>
    </location>
</feature>
<dbReference type="InterPro" id="IPR000544">
    <property type="entry name" value="Octanoyltransferase"/>
</dbReference>
<evidence type="ECO:0000256" key="1">
    <source>
        <dbReference type="ARBA" id="ARBA00004821"/>
    </source>
</evidence>
<dbReference type="PANTHER" id="PTHR10993">
    <property type="entry name" value="OCTANOYLTRANSFERASE"/>
    <property type="match status" value="1"/>
</dbReference>
<dbReference type="InterPro" id="IPR004143">
    <property type="entry name" value="BPL_LPL_catalytic"/>
</dbReference>
<dbReference type="AlphaFoldDB" id="A0A218X7Z2"/>
<keyword evidence="6" id="KW-0732">Signal</keyword>
<feature type="chain" id="PRO_5012307290" description="lipoyl(octanoyl) transferase" evidence="6">
    <location>
        <begin position="19"/>
        <end position="253"/>
    </location>
</feature>
<dbReference type="GO" id="GO:0033819">
    <property type="term" value="F:lipoyl(octanoyl) transferase activity"/>
    <property type="evidence" value="ECO:0007669"/>
    <property type="project" value="UniProtKB-EC"/>
</dbReference>
<dbReference type="CDD" id="cd16444">
    <property type="entry name" value="LipB"/>
    <property type="match status" value="1"/>
</dbReference>
<comment type="pathway">
    <text evidence="1">Protein modification; protein lipoylation via endogenous pathway; protein N(6)-(lipoyl)lysine from octanoyl-[acyl-carrier-protein]: step 1/2.</text>
</comment>
<dbReference type="Proteomes" id="UP000197138">
    <property type="component" value="Unassembled WGS sequence"/>
</dbReference>
<gene>
    <name evidence="8" type="ORF">CDL15_Pgr006816</name>
</gene>
<dbReference type="PROSITE" id="PS51733">
    <property type="entry name" value="BPL_LPL_CATALYTIC"/>
    <property type="match status" value="1"/>
</dbReference>
<keyword evidence="4" id="KW-0808">Transferase</keyword>
<dbReference type="UniPathway" id="UPA00538">
    <property type="reaction ID" value="UER00592"/>
</dbReference>
<feature type="domain" description="BPL/LPL catalytic" evidence="7">
    <location>
        <begin position="116"/>
        <end position="253"/>
    </location>
</feature>
<dbReference type="EMBL" id="MTKT01002214">
    <property type="protein sequence ID" value="OWM80786.1"/>
    <property type="molecule type" value="Genomic_DNA"/>
</dbReference>
<evidence type="ECO:0000313" key="9">
    <source>
        <dbReference type="Proteomes" id="UP000197138"/>
    </source>
</evidence>
<dbReference type="InterPro" id="IPR045864">
    <property type="entry name" value="aa-tRNA-synth_II/BPL/LPL"/>
</dbReference>
<protein>
    <recommendedName>
        <fullName evidence="3">lipoyl(octanoyl) transferase</fullName>
        <ecNumber evidence="3">2.3.1.181</ecNumber>
    </recommendedName>
</protein>
<dbReference type="Pfam" id="PF21948">
    <property type="entry name" value="LplA-B_cat"/>
    <property type="match status" value="1"/>
</dbReference>